<dbReference type="AlphaFoldDB" id="A0A5J4SQY0"/>
<sequence length="179" mass="20306">MLINTDYFTDGILRIEGVSKKKEAVNMSEAQKAAETGYALSGFIDTYVPEYIEYMLGEKVGSEFMDYLASEPPVITPEWEVIREWFIGKKEFSGVSPAACYVFFMYVRQNQARATTSVGVVFIRNDNPVVEPAVPLISVWNKMVKINLKFAQWMEARASVYPGWNIENGVLETMNQFGI</sequence>
<protein>
    <submittedName>
        <fullName evidence="1">Uncharacterized protein</fullName>
    </submittedName>
</protein>
<proteinExistence type="predicted"/>
<organism evidence="1">
    <name type="scientific">termite gut metagenome</name>
    <dbReference type="NCBI Taxonomy" id="433724"/>
    <lineage>
        <taxon>unclassified sequences</taxon>
        <taxon>metagenomes</taxon>
        <taxon>organismal metagenomes</taxon>
    </lineage>
</organism>
<evidence type="ECO:0000313" key="1">
    <source>
        <dbReference type="EMBL" id="KAA6348649.1"/>
    </source>
</evidence>
<name>A0A5J4SQY0_9ZZZZ</name>
<gene>
    <name evidence="1" type="ORF">EZS27_003882</name>
</gene>
<comment type="caution">
    <text evidence="1">The sequence shown here is derived from an EMBL/GenBank/DDBJ whole genome shotgun (WGS) entry which is preliminary data.</text>
</comment>
<reference evidence="1" key="1">
    <citation type="submission" date="2019-03" db="EMBL/GenBank/DDBJ databases">
        <title>Single cell metagenomics reveals metabolic interactions within the superorganism composed of flagellate Streblomastix strix and complex community of Bacteroidetes bacteria on its surface.</title>
        <authorList>
            <person name="Treitli S.C."/>
            <person name="Kolisko M."/>
            <person name="Husnik F."/>
            <person name="Keeling P."/>
            <person name="Hampl V."/>
        </authorList>
    </citation>
    <scope>NUCLEOTIDE SEQUENCE</scope>
    <source>
        <strain evidence="1">STM</strain>
    </source>
</reference>
<accession>A0A5J4SQY0</accession>
<dbReference type="EMBL" id="SNRY01000063">
    <property type="protein sequence ID" value="KAA6348649.1"/>
    <property type="molecule type" value="Genomic_DNA"/>
</dbReference>